<evidence type="ECO:0000313" key="2">
    <source>
        <dbReference type="EMBL" id="PFG34492.1"/>
    </source>
</evidence>
<dbReference type="EMBL" id="PDJG01000001">
    <property type="protein sequence ID" value="PFG34492.1"/>
    <property type="molecule type" value="Genomic_DNA"/>
</dbReference>
<proteinExistence type="predicted"/>
<name>A0A2A9E8D5_9MICO</name>
<dbReference type="RefSeq" id="WP_098455515.1">
    <property type="nucleotide sequence ID" value="NZ_PDJG01000001.1"/>
</dbReference>
<keyword evidence="3" id="KW-1185">Reference proteome</keyword>
<sequence>MKHLASRLRSIIVVSVVACIARAIGRRISDQSVKNNHGQATSLSQTLDSLTAKRGATAKH</sequence>
<organism evidence="2 3">
    <name type="scientific">Sanguibacter antarcticus</name>
    <dbReference type="NCBI Taxonomy" id="372484"/>
    <lineage>
        <taxon>Bacteria</taxon>
        <taxon>Bacillati</taxon>
        <taxon>Actinomycetota</taxon>
        <taxon>Actinomycetes</taxon>
        <taxon>Micrococcales</taxon>
        <taxon>Sanguibacteraceae</taxon>
        <taxon>Sanguibacter</taxon>
    </lineage>
</organism>
<accession>A0A2A9E8D5</accession>
<dbReference type="Proteomes" id="UP000225548">
    <property type="component" value="Unassembled WGS sequence"/>
</dbReference>
<feature type="region of interest" description="Disordered" evidence="1">
    <location>
        <begin position="31"/>
        <end position="60"/>
    </location>
</feature>
<protein>
    <submittedName>
        <fullName evidence="2">Uncharacterized protein</fullName>
    </submittedName>
</protein>
<dbReference type="AlphaFoldDB" id="A0A2A9E8D5"/>
<evidence type="ECO:0000256" key="1">
    <source>
        <dbReference type="SAM" id="MobiDB-lite"/>
    </source>
</evidence>
<comment type="caution">
    <text evidence="2">The sequence shown here is derived from an EMBL/GenBank/DDBJ whole genome shotgun (WGS) entry which is preliminary data.</text>
</comment>
<reference evidence="2 3" key="1">
    <citation type="submission" date="2017-10" db="EMBL/GenBank/DDBJ databases">
        <title>Sequencing the genomes of 1000 actinobacteria strains.</title>
        <authorList>
            <person name="Klenk H.-P."/>
        </authorList>
    </citation>
    <scope>NUCLEOTIDE SEQUENCE [LARGE SCALE GENOMIC DNA]</scope>
    <source>
        <strain evidence="2 3">DSM 18966</strain>
    </source>
</reference>
<gene>
    <name evidence="2" type="ORF">ATL42_2402</name>
</gene>
<evidence type="ECO:0000313" key="3">
    <source>
        <dbReference type="Proteomes" id="UP000225548"/>
    </source>
</evidence>
<feature type="compositionally biased region" description="Polar residues" evidence="1">
    <location>
        <begin position="31"/>
        <end position="49"/>
    </location>
</feature>